<protein>
    <recommendedName>
        <fullName evidence="4">Armadillo repeat-containing protein 1</fullName>
    </recommendedName>
</protein>
<dbReference type="Proteomes" id="UP000826271">
    <property type="component" value="Unassembled WGS sequence"/>
</dbReference>
<proteinExistence type="predicted"/>
<evidence type="ECO:0008006" key="4">
    <source>
        <dbReference type="Google" id="ProtNLM"/>
    </source>
</evidence>
<dbReference type="SUPFAM" id="SSF48371">
    <property type="entry name" value="ARM repeat"/>
    <property type="match status" value="1"/>
</dbReference>
<dbReference type="PANTHER" id="PTHR46168:SF15">
    <property type="entry name" value="ARMADILLO REPEAT-CONTAINING DOMAIN-CONTAINING PROTEIN"/>
    <property type="match status" value="1"/>
</dbReference>
<feature type="region of interest" description="Disordered" evidence="1">
    <location>
        <begin position="175"/>
        <end position="201"/>
    </location>
</feature>
<accession>A0AAV6WPN2</accession>
<dbReference type="InterPro" id="IPR011989">
    <property type="entry name" value="ARM-like"/>
</dbReference>
<comment type="caution">
    <text evidence="2">The sequence shown here is derived from an EMBL/GenBank/DDBJ whole genome shotgun (WGS) entry which is preliminary data.</text>
</comment>
<gene>
    <name evidence="2" type="ORF">BUALT_Bualt12G0068800</name>
</gene>
<organism evidence="2 3">
    <name type="scientific">Buddleja alternifolia</name>
    <dbReference type="NCBI Taxonomy" id="168488"/>
    <lineage>
        <taxon>Eukaryota</taxon>
        <taxon>Viridiplantae</taxon>
        <taxon>Streptophyta</taxon>
        <taxon>Embryophyta</taxon>
        <taxon>Tracheophyta</taxon>
        <taxon>Spermatophyta</taxon>
        <taxon>Magnoliopsida</taxon>
        <taxon>eudicotyledons</taxon>
        <taxon>Gunneridae</taxon>
        <taxon>Pentapetalae</taxon>
        <taxon>asterids</taxon>
        <taxon>lamiids</taxon>
        <taxon>Lamiales</taxon>
        <taxon>Scrophulariaceae</taxon>
        <taxon>Buddlejeae</taxon>
        <taxon>Buddleja</taxon>
    </lineage>
</organism>
<dbReference type="PANTHER" id="PTHR46168">
    <property type="entry name" value="ARMADILLO REPEAT ONLY 4"/>
    <property type="match status" value="1"/>
</dbReference>
<reference evidence="2" key="1">
    <citation type="submission" date="2019-10" db="EMBL/GenBank/DDBJ databases">
        <authorList>
            <person name="Zhang R."/>
            <person name="Pan Y."/>
            <person name="Wang J."/>
            <person name="Ma R."/>
            <person name="Yu S."/>
        </authorList>
    </citation>
    <scope>NUCLEOTIDE SEQUENCE</scope>
    <source>
        <strain evidence="2">LA-IB0</strain>
        <tissue evidence="2">Leaf</tissue>
    </source>
</reference>
<evidence type="ECO:0000256" key="1">
    <source>
        <dbReference type="SAM" id="MobiDB-lite"/>
    </source>
</evidence>
<keyword evidence="3" id="KW-1185">Reference proteome</keyword>
<dbReference type="Gene3D" id="1.25.10.10">
    <property type="entry name" value="Leucine-rich Repeat Variant"/>
    <property type="match status" value="1"/>
</dbReference>
<sequence length="291" mass="31967">MLLQANPHLSIPVADFKKVLTLIDCSLADIKWNTAANALYNLKEIGIPSLLEFLKEITNRDAQNAAVTVLYNLADDQVRVRVIAKALGIQIVAKALSEALMRVQVTLVNLVSRMSEMDTSLQDDFGRVNTARPRVIILGAGVDLEEFKEANSQKNVNSLDSIVQINEAMTEKYIRGSSGSSTTSSLVPSKHGSNRKEKEMAAESPMVKLRLKISCATTLWELARGSLQNIRKITETKASLVLAKIIEKETKELQINCLMPVMELAAVAECNPDLKRIAFKPNSPAPKAILD</sequence>
<dbReference type="InterPro" id="IPR016024">
    <property type="entry name" value="ARM-type_fold"/>
</dbReference>
<feature type="compositionally biased region" description="Low complexity" evidence="1">
    <location>
        <begin position="176"/>
        <end position="185"/>
    </location>
</feature>
<name>A0AAV6WPN2_9LAMI</name>
<dbReference type="AlphaFoldDB" id="A0AAV6WPN2"/>
<evidence type="ECO:0000313" key="2">
    <source>
        <dbReference type="EMBL" id="KAG8372463.1"/>
    </source>
</evidence>
<dbReference type="EMBL" id="WHWC01000012">
    <property type="protein sequence ID" value="KAG8372463.1"/>
    <property type="molecule type" value="Genomic_DNA"/>
</dbReference>
<evidence type="ECO:0000313" key="3">
    <source>
        <dbReference type="Proteomes" id="UP000826271"/>
    </source>
</evidence>